<proteinExistence type="inferred from homology"/>
<dbReference type="Gene3D" id="3.10.180.10">
    <property type="entry name" value="2,3-Dihydroxybiphenyl 1,2-Dioxygenase, domain 1"/>
    <property type="match status" value="1"/>
</dbReference>
<sequence length="122" mass="13705">MSDYATPNLPSRDMDVTAAFYGKLGFELDYRAANWMILSRGGLELEFFPYPDLDPTTSSFSACWRVDDLEGLYQCCVQADIPRQAIGMPRIHPPQRDPSGLTIAYLIDPDGSLIRIIQNTLD</sequence>
<dbReference type="CDD" id="cd08350">
    <property type="entry name" value="BLMT_like"/>
    <property type="match status" value="1"/>
</dbReference>
<dbReference type="PRINTS" id="PR00311">
    <property type="entry name" value="BLEOMYCINRST"/>
</dbReference>
<keyword evidence="6" id="KW-1185">Reference proteome</keyword>
<gene>
    <name evidence="5" type="primary">ble</name>
    <name evidence="5" type="ORF">PbB2_01358</name>
</gene>
<dbReference type="Proteomes" id="UP000245086">
    <property type="component" value="Unassembled WGS sequence"/>
</dbReference>
<dbReference type="InterPro" id="IPR004360">
    <property type="entry name" value="Glyas_Fos-R_dOase_dom"/>
</dbReference>
<accession>A0A2P2E9E8</accession>
<evidence type="ECO:0000256" key="3">
    <source>
        <dbReference type="ARBA" id="ARBA00023251"/>
    </source>
</evidence>
<dbReference type="PROSITE" id="PS51819">
    <property type="entry name" value="VOC"/>
    <property type="match status" value="1"/>
</dbReference>
<dbReference type="InterPro" id="IPR037523">
    <property type="entry name" value="VOC_core"/>
</dbReference>
<dbReference type="EMBL" id="BFBR01000003">
    <property type="protein sequence ID" value="GBF57689.1"/>
    <property type="molecule type" value="Genomic_DNA"/>
</dbReference>
<protein>
    <recommendedName>
        <fullName evidence="2">Bleomycin resistance protein</fullName>
    </recommendedName>
</protein>
<evidence type="ECO:0000313" key="5">
    <source>
        <dbReference type="EMBL" id="GBF57689.1"/>
    </source>
</evidence>
<dbReference type="InterPro" id="IPR029068">
    <property type="entry name" value="Glyas_Bleomycin-R_OHBP_Dase"/>
</dbReference>
<dbReference type="AlphaFoldDB" id="A0A2P2E9E8"/>
<evidence type="ECO:0000313" key="6">
    <source>
        <dbReference type="Proteomes" id="UP000245086"/>
    </source>
</evidence>
<comment type="similarity">
    <text evidence="1">Belongs to the bleomycin resistance protein family.</text>
</comment>
<dbReference type="OrthoDB" id="9791602at2"/>
<evidence type="ECO:0000259" key="4">
    <source>
        <dbReference type="PROSITE" id="PS51819"/>
    </source>
</evidence>
<organism evidence="5 6">
    <name type="scientific">Candidatus Phycosocius bacilliformis</name>
    <dbReference type="NCBI Taxonomy" id="1445552"/>
    <lineage>
        <taxon>Bacteria</taxon>
        <taxon>Pseudomonadati</taxon>
        <taxon>Pseudomonadota</taxon>
        <taxon>Alphaproteobacteria</taxon>
        <taxon>Caulobacterales</taxon>
        <taxon>Caulobacterales incertae sedis</taxon>
        <taxon>Candidatus Phycosocius</taxon>
    </lineage>
</organism>
<name>A0A2P2E9E8_9PROT</name>
<evidence type="ECO:0000256" key="2">
    <source>
        <dbReference type="ARBA" id="ARBA00021572"/>
    </source>
</evidence>
<comment type="caution">
    <text evidence="5">The sequence shown here is derived from an EMBL/GenBank/DDBJ whole genome shotgun (WGS) entry which is preliminary data.</text>
</comment>
<feature type="domain" description="VOC" evidence="4">
    <location>
        <begin position="1"/>
        <end position="119"/>
    </location>
</feature>
<reference evidence="5 6" key="1">
    <citation type="journal article" date="2018" name="Genome Announc.">
        <title>Draft Genome Sequence of "Candidatus Phycosocius bacilliformis," an Alphaproteobacterial Ectosymbiont of the Hydrocarbon-Producing Green Alga Botryococcus braunii.</title>
        <authorList>
            <person name="Tanabe Y."/>
            <person name="Yamaguchi H."/>
            <person name="Watanabe M.M."/>
        </authorList>
    </citation>
    <scope>NUCLEOTIDE SEQUENCE [LARGE SCALE GENOMIC DNA]</scope>
    <source>
        <strain evidence="5 6">BOTRYCO-2</strain>
    </source>
</reference>
<evidence type="ECO:0000256" key="1">
    <source>
        <dbReference type="ARBA" id="ARBA00011051"/>
    </source>
</evidence>
<dbReference type="SUPFAM" id="SSF54593">
    <property type="entry name" value="Glyoxalase/Bleomycin resistance protein/Dihydroxybiphenyl dioxygenase"/>
    <property type="match status" value="1"/>
</dbReference>
<keyword evidence="3" id="KW-0046">Antibiotic resistance</keyword>
<dbReference type="RefSeq" id="WP_108984555.1">
    <property type="nucleotide sequence ID" value="NZ_BFBR01000003.1"/>
</dbReference>
<dbReference type="GO" id="GO:0046677">
    <property type="term" value="P:response to antibiotic"/>
    <property type="evidence" value="ECO:0007669"/>
    <property type="project" value="UniProtKB-KW"/>
</dbReference>
<dbReference type="Pfam" id="PF00903">
    <property type="entry name" value="Glyoxalase"/>
    <property type="match status" value="1"/>
</dbReference>
<dbReference type="InterPro" id="IPR000335">
    <property type="entry name" value="Bleomycin-R"/>
</dbReference>